<dbReference type="SUPFAM" id="SSF53756">
    <property type="entry name" value="UDP-Glycosyltransferase/glycogen phosphorylase"/>
    <property type="match status" value="1"/>
</dbReference>
<dbReference type="RefSeq" id="WP_119530025.1">
    <property type="nucleotide sequence ID" value="NZ_JBHSSP010000021.1"/>
</dbReference>
<dbReference type="GO" id="GO:0009244">
    <property type="term" value="P:lipopolysaccharide core region biosynthetic process"/>
    <property type="evidence" value="ECO:0007669"/>
    <property type="project" value="TreeGrafter"/>
</dbReference>
<evidence type="ECO:0000256" key="1">
    <source>
        <dbReference type="ARBA" id="ARBA00022676"/>
    </source>
</evidence>
<dbReference type="GO" id="GO:0008713">
    <property type="term" value="F:ADP-heptose-lipopolysaccharide heptosyltransferase activity"/>
    <property type="evidence" value="ECO:0007669"/>
    <property type="project" value="TreeGrafter"/>
</dbReference>
<dbReference type="CDD" id="cd03789">
    <property type="entry name" value="GT9_LPS_heptosyltransferase"/>
    <property type="match status" value="1"/>
</dbReference>
<keyword evidence="4" id="KW-1185">Reference proteome</keyword>
<dbReference type="InterPro" id="IPR051199">
    <property type="entry name" value="LPS_LOS_Heptosyltrfase"/>
</dbReference>
<evidence type="ECO:0000256" key="2">
    <source>
        <dbReference type="ARBA" id="ARBA00022679"/>
    </source>
</evidence>
<keyword evidence="1" id="KW-0328">Glycosyltransferase</keyword>
<reference evidence="3 4" key="1">
    <citation type="submission" date="2017-08" db="EMBL/GenBank/DDBJ databases">
        <title>Reclassification of Bisgaard taxon 37 and 44.</title>
        <authorList>
            <person name="Christensen H."/>
        </authorList>
    </citation>
    <scope>NUCLEOTIDE SEQUENCE [LARGE SCALE GENOMIC DNA]</scope>
    <source>
        <strain evidence="3 4">111</strain>
    </source>
</reference>
<dbReference type="OrthoDB" id="9781892at2"/>
<comment type="caution">
    <text evidence="3">The sequence shown here is derived from an EMBL/GenBank/DDBJ whole genome shotgun (WGS) entry which is preliminary data.</text>
</comment>
<accession>A0A3A1YR27</accession>
<dbReference type="Proteomes" id="UP000265916">
    <property type="component" value="Unassembled WGS sequence"/>
</dbReference>
<keyword evidence="2" id="KW-0808">Transferase</keyword>
<protein>
    <submittedName>
        <fullName evidence="3">Uncharacterized protein</fullName>
    </submittedName>
</protein>
<evidence type="ECO:0000313" key="4">
    <source>
        <dbReference type="Proteomes" id="UP000265916"/>
    </source>
</evidence>
<dbReference type="InterPro" id="IPR002201">
    <property type="entry name" value="Glyco_trans_9"/>
</dbReference>
<dbReference type="PANTHER" id="PTHR30160">
    <property type="entry name" value="TETRAACYLDISACCHARIDE 4'-KINASE-RELATED"/>
    <property type="match status" value="1"/>
</dbReference>
<dbReference type="Gene3D" id="3.40.50.2000">
    <property type="entry name" value="Glycogen Phosphorylase B"/>
    <property type="match status" value="2"/>
</dbReference>
<dbReference type="EMBL" id="NRJG01000005">
    <property type="protein sequence ID" value="RIY40622.1"/>
    <property type="molecule type" value="Genomic_DNA"/>
</dbReference>
<name>A0A3A1YR27_9GAMM</name>
<dbReference type="PANTHER" id="PTHR30160:SF1">
    <property type="entry name" value="LIPOPOLYSACCHARIDE 1,2-N-ACETYLGLUCOSAMINETRANSFERASE-RELATED"/>
    <property type="match status" value="1"/>
</dbReference>
<dbReference type="AlphaFoldDB" id="A0A3A1YR27"/>
<evidence type="ECO:0000313" key="3">
    <source>
        <dbReference type="EMBL" id="RIY40622.1"/>
    </source>
</evidence>
<dbReference type="Pfam" id="PF01075">
    <property type="entry name" value="Glyco_transf_9"/>
    <property type="match status" value="2"/>
</dbReference>
<dbReference type="GO" id="GO:0005829">
    <property type="term" value="C:cytosol"/>
    <property type="evidence" value="ECO:0007669"/>
    <property type="project" value="TreeGrafter"/>
</dbReference>
<gene>
    <name evidence="3" type="ORF">CKF58_00450</name>
</gene>
<organism evidence="3 4">
    <name type="scientific">Psittacicella hinzii</name>
    <dbReference type="NCBI Taxonomy" id="2028575"/>
    <lineage>
        <taxon>Bacteria</taxon>
        <taxon>Pseudomonadati</taxon>
        <taxon>Pseudomonadota</taxon>
        <taxon>Gammaproteobacteria</taxon>
        <taxon>Pasteurellales</taxon>
        <taxon>Psittacicellaceae</taxon>
        <taxon>Psittacicella</taxon>
    </lineage>
</organism>
<sequence>MFSNKQYFTSFNQIKSLCLFRLSAIGDILNLIPSLELVLKNYPHVEVTWIIGSGEYNLFKHLSNRYPQLKFVVFNKKKTSYFQAFKLLRNIQATPFDLLIHAQTSMRANVLASFIRAKEKVGFSWERSFEGHSLVINHRIPKQTSMHVMVDYFDLFKPYLSQADIQEFENLVTDTALLYSGNYPQRLLAQEHLKPLFDLGLGEPNSEQAIENISKHNISLYRLLVSVSKYAAPDKNQRDGRLIFVNPASSAMKKNWTEKGYVDLIIYLIEAGHRVVVTGGKNTQELNLVNAVAKRIDDLIYTSHHNLTTKSLDRAGKQVFFNLAGKTNLSELYLFMSLADLVISPDSGPMHLASCIGIPTIGLFAYINPLRSGPIQGVGDVISVFHKNMYGHDIEFTQEQYEQDLVNWRKKPHNSDDKLMRQINSLQVVEKVQEVLDRMDQQENVPAGTYHEHFKTWPKRQKKIITMLNKTQDGEVIE</sequence>
<proteinExistence type="predicted"/>